<dbReference type="AlphaFoldDB" id="A0A5M9QNR7"/>
<evidence type="ECO:0000313" key="1">
    <source>
        <dbReference type="EMBL" id="KAA8710048.1"/>
    </source>
</evidence>
<dbReference type="EMBL" id="VXKE01000010">
    <property type="protein sequence ID" value="KAA8710048.1"/>
    <property type="molecule type" value="Genomic_DNA"/>
</dbReference>
<dbReference type="SUPFAM" id="SSF55821">
    <property type="entry name" value="YrdC/RibB"/>
    <property type="match status" value="1"/>
</dbReference>
<organism evidence="1 2">
    <name type="scientific">Helicobacter canis</name>
    <dbReference type="NCBI Taxonomy" id="29419"/>
    <lineage>
        <taxon>Bacteria</taxon>
        <taxon>Pseudomonadati</taxon>
        <taxon>Campylobacterota</taxon>
        <taxon>Epsilonproteobacteria</taxon>
        <taxon>Campylobacterales</taxon>
        <taxon>Helicobacteraceae</taxon>
        <taxon>Helicobacter</taxon>
    </lineage>
</organism>
<dbReference type="InterPro" id="IPR017945">
    <property type="entry name" value="DHBP_synth_RibB-like_a/b_dom"/>
</dbReference>
<comment type="caution">
    <text evidence="1">The sequence shown here is derived from an EMBL/GenBank/DDBJ whole genome shotgun (WGS) entry which is preliminary data.</text>
</comment>
<sequence length="216" mass="25280">MSVDKKQREKYAQRPSQLGQHKAHSFKQLEYLLTQRGFVRLELSCALKFSLWYRGDLAYAWLKHFASKEVLDFSPIILAQTDTTAGFLSLDKHRLNRAKNRQEDQEILRTFGSFADLMRCSRVPNAHKRFIRQASKISTILPNKKSFRVVKDPLHMEFLRYFGGLYSTSANRTKEPFSLEFALQVADIIALDSRGLYEDKPSAIYRLSRTRKRRTR</sequence>
<gene>
    <name evidence="1" type="ORF">F4V45_03500</name>
</gene>
<accession>A0A5M9QNR7</accession>
<reference evidence="1 2" key="1">
    <citation type="submission" date="2019-09" db="EMBL/GenBank/DDBJ databases">
        <title>Draft genome sequence of various Type strains from the CCUG.</title>
        <authorList>
            <person name="Pineiro-Iglesias B."/>
            <person name="Tunovic T."/>
            <person name="Unosson C."/>
            <person name="Inganas E."/>
            <person name="Ohlen M."/>
            <person name="Cardew S."/>
            <person name="Jensie-Markopoulos S."/>
            <person name="Salva-Serra F."/>
            <person name="Jaen-Luchoro D."/>
            <person name="Karlsson R."/>
            <person name="Svensson-Stadler L."/>
            <person name="Chun J."/>
            <person name="Moore E."/>
        </authorList>
    </citation>
    <scope>NUCLEOTIDE SEQUENCE [LARGE SCALE GENOMIC DNA]</scope>
    <source>
        <strain evidence="1 2">CCUG 32756T</strain>
    </source>
</reference>
<name>A0A5M9QNR7_9HELI</name>
<protein>
    <submittedName>
        <fullName evidence="1">Sua5/YciO/YrdC/YwlC family protein</fullName>
    </submittedName>
</protein>
<dbReference type="Proteomes" id="UP000323707">
    <property type="component" value="Unassembled WGS sequence"/>
</dbReference>
<evidence type="ECO:0000313" key="2">
    <source>
        <dbReference type="Proteomes" id="UP000323707"/>
    </source>
</evidence>
<proteinExistence type="predicted"/>
<dbReference type="RefSeq" id="WP_150337085.1">
    <property type="nucleotide sequence ID" value="NZ_JAERIX010000055.1"/>
</dbReference>